<dbReference type="NCBIfam" id="TIGR00539">
    <property type="entry name" value="hemN_rel"/>
    <property type="match status" value="1"/>
</dbReference>
<dbReference type="PROSITE" id="PS51918">
    <property type="entry name" value="RADICAL_SAM"/>
    <property type="match status" value="1"/>
</dbReference>
<evidence type="ECO:0000256" key="5">
    <source>
        <dbReference type="ARBA" id="ARBA00022691"/>
    </source>
</evidence>
<dbReference type="Gene3D" id="3.20.20.70">
    <property type="entry name" value="Aldolase class I"/>
    <property type="match status" value="1"/>
</dbReference>
<evidence type="ECO:0000313" key="13">
    <source>
        <dbReference type="Proteomes" id="UP000011910"/>
    </source>
</evidence>
<evidence type="ECO:0000256" key="3">
    <source>
        <dbReference type="ARBA" id="ARBA00017228"/>
    </source>
</evidence>
<dbReference type="InterPro" id="IPR058240">
    <property type="entry name" value="rSAM_sf"/>
</dbReference>
<comment type="caution">
    <text evidence="12">The sequence shown here is derived from an EMBL/GenBank/DDBJ whole genome shotgun (WGS) entry which is preliminary data.</text>
</comment>
<comment type="subcellular location">
    <subcellularLocation>
        <location evidence="10">Cytoplasm</location>
    </subcellularLocation>
</comment>
<dbReference type="SMART" id="SM00729">
    <property type="entry name" value="Elp3"/>
    <property type="match status" value="1"/>
</dbReference>
<keyword evidence="9 10" id="KW-0143">Chaperone</keyword>
<dbReference type="PANTHER" id="PTHR13932">
    <property type="entry name" value="COPROPORPHYRINIGEN III OXIDASE"/>
    <property type="match status" value="1"/>
</dbReference>
<dbReference type="SUPFAM" id="SSF102114">
    <property type="entry name" value="Radical SAM enzymes"/>
    <property type="match status" value="1"/>
</dbReference>
<dbReference type="GO" id="GO:0006779">
    <property type="term" value="P:porphyrin-containing compound biosynthetic process"/>
    <property type="evidence" value="ECO:0007669"/>
    <property type="project" value="InterPro"/>
</dbReference>
<evidence type="ECO:0000256" key="7">
    <source>
        <dbReference type="ARBA" id="ARBA00023004"/>
    </source>
</evidence>
<organism evidence="12 13">
    <name type="scientific">Cesiribacter andamanensis AMV16</name>
    <dbReference type="NCBI Taxonomy" id="1279009"/>
    <lineage>
        <taxon>Bacteria</taxon>
        <taxon>Pseudomonadati</taxon>
        <taxon>Bacteroidota</taxon>
        <taxon>Cytophagia</taxon>
        <taxon>Cytophagales</taxon>
        <taxon>Cesiribacteraceae</taxon>
        <taxon>Cesiribacter</taxon>
    </lineage>
</organism>
<dbReference type="InterPro" id="IPR004559">
    <property type="entry name" value="HemW-like"/>
</dbReference>
<dbReference type="GO" id="GO:0004109">
    <property type="term" value="F:coproporphyrinogen oxidase activity"/>
    <property type="evidence" value="ECO:0007669"/>
    <property type="project" value="InterPro"/>
</dbReference>
<evidence type="ECO:0000256" key="10">
    <source>
        <dbReference type="RuleBase" id="RU364116"/>
    </source>
</evidence>
<dbReference type="GO" id="GO:0046872">
    <property type="term" value="F:metal ion binding"/>
    <property type="evidence" value="ECO:0007669"/>
    <property type="project" value="UniProtKB-UniRule"/>
</dbReference>
<reference evidence="12 13" key="1">
    <citation type="journal article" date="2013" name="Genome Announc.">
        <title>Draft Genome Sequence of Cesiribacter andamanensis Strain AMV16T, Isolated from a Soil Sample from a Mud Volcano in the Andaman Islands, India.</title>
        <authorList>
            <person name="Shivaji S."/>
            <person name="Ara S."/>
            <person name="Begum Z."/>
            <person name="Srinivas T.N."/>
            <person name="Singh A."/>
            <person name="Kumar Pinnaka A."/>
        </authorList>
    </citation>
    <scope>NUCLEOTIDE SEQUENCE [LARGE SCALE GENOMIC DNA]</scope>
    <source>
        <strain evidence="12 13">AMV16</strain>
    </source>
</reference>
<dbReference type="Pfam" id="PF06969">
    <property type="entry name" value="HemN_C"/>
    <property type="match status" value="1"/>
</dbReference>
<evidence type="ECO:0000313" key="12">
    <source>
        <dbReference type="EMBL" id="EMR02605.1"/>
    </source>
</evidence>
<dbReference type="OrthoDB" id="9808022at2"/>
<accession>M7NLD8</accession>
<keyword evidence="13" id="KW-1185">Reference proteome</keyword>
<dbReference type="InterPro" id="IPR010723">
    <property type="entry name" value="HemN_C"/>
</dbReference>
<proteinExistence type="inferred from homology"/>
<dbReference type="InterPro" id="IPR006638">
    <property type="entry name" value="Elp3/MiaA/NifB-like_rSAM"/>
</dbReference>
<dbReference type="STRING" id="1279009.ADICEAN_02261"/>
<gene>
    <name evidence="12" type="primary">hemN_2</name>
    <name evidence="12" type="ORF">ADICEAN_02261</name>
</gene>
<dbReference type="SFLD" id="SFLDF00562">
    <property type="entry name" value="HemN-like__clustered_with_heat"/>
    <property type="match status" value="1"/>
</dbReference>
<keyword evidence="4 10" id="KW-0349">Heme</keyword>
<protein>
    <recommendedName>
        <fullName evidence="3 10">Heme chaperone HemW</fullName>
    </recommendedName>
</protein>
<dbReference type="RefSeq" id="WP_009195654.1">
    <property type="nucleotide sequence ID" value="NZ_AODQ01000052.1"/>
</dbReference>
<dbReference type="PATRIC" id="fig|1279009.4.peg.2294"/>
<comment type="similarity">
    <text evidence="2">Belongs to the anaerobic coproporphyrinogen-III oxidase family. HemW subfamily.</text>
</comment>
<keyword evidence="7 10" id="KW-0408">Iron</keyword>
<dbReference type="InterPro" id="IPR007197">
    <property type="entry name" value="rSAM"/>
</dbReference>
<keyword evidence="6 10" id="KW-0479">Metal-binding</keyword>
<dbReference type="SFLD" id="SFLDS00029">
    <property type="entry name" value="Radical_SAM"/>
    <property type="match status" value="1"/>
</dbReference>
<dbReference type="InterPro" id="IPR013785">
    <property type="entry name" value="Aldolase_TIM"/>
</dbReference>
<dbReference type="GO" id="GO:0051539">
    <property type="term" value="F:4 iron, 4 sulfur cluster binding"/>
    <property type="evidence" value="ECO:0007669"/>
    <property type="project" value="UniProtKB-UniRule"/>
</dbReference>
<keyword evidence="10" id="KW-0963">Cytoplasm</keyword>
<keyword evidence="10" id="KW-0004">4Fe-4S</keyword>
<keyword evidence="8 10" id="KW-0411">Iron-sulfur</keyword>
<evidence type="ECO:0000256" key="9">
    <source>
        <dbReference type="ARBA" id="ARBA00023186"/>
    </source>
</evidence>
<evidence type="ECO:0000256" key="6">
    <source>
        <dbReference type="ARBA" id="ARBA00022723"/>
    </source>
</evidence>
<dbReference type="AlphaFoldDB" id="M7NLD8"/>
<dbReference type="PANTHER" id="PTHR13932:SF5">
    <property type="entry name" value="RADICAL S-ADENOSYL METHIONINE DOMAIN-CONTAINING PROTEIN 1, MITOCHONDRIAL"/>
    <property type="match status" value="1"/>
</dbReference>
<evidence type="ECO:0000256" key="2">
    <source>
        <dbReference type="ARBA" id="ARBA00006100"/>
    </source>
</evidence>
<dbReference type="InterPro" id="IPR034505">
    <property type="entry name" value="Coproporphyrinogen-III_oxidase"/>
</dbReference>
<evidence type="ECO:0000256" key="4">
    <source>
        <dbReference type="ARBA" id="ARBA00022617"/>
    </source>
</evidence>
<dbReference type="eggNOG" id="COG0635">
    <property type="taxonomic scope" value="Bacteria"/>
</dbReference>
<evidence type="ECO:0000256" key="1">
    <source>
        <dbReference type="ARBA" id="ARBA00001966"/>
    </source>
</evidence>
<dbReference type="SFLD" id="SFLDG01065">
    <property type="entry name" value="anaerobic_coproporphyrinogen-I"/>
    <property type="match status" value="1"/>
</dbReference>
<sequence length="376" mass="42465">MAGIYLHIPFCRQACYYCDFHFSTNLKTRQALLQAMQREAGLLQHYLPAGEPIETVYFGGGTPSLLDAGELGALLEQLQRLFPIAEGAEISLEANPDDLTAHKLDQLRQLGINRLSIGIQTFQEDVLKGLNRAHTAKEALQCVPLARAAGFNNLSIDLMYALPGQDEAAWQQDLAQALALKPEHISAYGLTIEPQTAFGKWTERGQMHPPGEEVGEQHYRMLVAALGRGGYQHYEVSNFCLPGYHSRHNTAYWQQKPYLGLGPGAHSYNLKSRHYTIRNNGLYIKKLEAGQLPHEREELSRQDHINEYLMTGLRTSWGVDLDYLNQQWQHPLLREHSAYIAEMLQQGQARISNNHLILTEEGRLLADEITARLFLV</sequence>
<evidence type="ECO:0000259" key="11">
    <source>
        <dbReference type="PROSITE" id="PS51918"/>
    </source>
</evidence>
<dbReference type="EMBL" id="AODQ01000052">
    <property type="protein sequence ID" value="EMR02605.1"/>
    <property type="molecule type" value="Genomic_DNA"/>
</dbReference>
<dbReference type="SFLD" id="SFLDG01082">
    <property type="entry name" value="B12-binding_domain_containing"/>
    <property type="match status" value="1"/>
</dbReference>
<dbReference type="GO" id="GO:0005737">
    <property type="term" value="C:cytoplasm"/>
    <property type="evidence" value="ECO:0007669"/>
    <property type="project" value="UniProtKB-SubCell"/>
</dbReference>
<comment type="function">
    <text evidence="10">Probably acts as a heme chaperone, transferring heme to an unknown acceptor. Binds one molecule of heme per monomer, possibly covalently. Binds 1 [4Fe-4S] cluster. The cluster is coordinated with 3 cysteines and an exchangeable S-adenosyl-L-methionine.</text>
</comment>
<keyword evidence="5 10" id="KW-0949">S-adenosyl-L-methionine</keyword>
<dbReference type="Pfam" id="PF04055">
    <property type="entry name" value="Radical_SAM"/>
    <property type="match status" value="1"/>
</dbReference>
<dbReference type="Proteomes" id="UP000011910">
    <property type="component" value="Unassembled WGS sequence"/>
</dbReference>
<evidence type="ECO:0000256" key="8">
    <source>
        <dbReference type="ARBA" id="ARBA00023014"/>
    </source>
</evidence>
<keyword evidence="12" id="KW-0560">Oxidoreductase</keyword>
<name>M7NLD8_9BACT</name>
<feature type="domain" description="Radical SAM core" evidence="11">
    <location>
        <begin position="1"/>
        <end position="232"/>
    </location>
</feature>
<comment type="cofactor">
    <cofactor evidence="1">
        <name>[4Fe-4S] cluster</name>
        <dbReference type="ChEBI" id="CHEBI:49883"/>
    </cofactor>
</comment>
<dbReference type="SFLD" id="SFLDF00288">
    <property type="entry name" value="HemN-like__clustered_with_nucl"/>
    <property type="match status" value="1"/>
</dbReference>